<dbReference type="RefSeq" id="XP_005850121.1">
    <property type="nucleotide sequence ID" value="XM_005850059.1"/>
</dbReference>
<dbReference type="InterPro" id="IPR051218">
    <property type="entry name" value="Sec_MonoDiacylglyc_Lipase"/>
</dbReference>
<reference evidence="3 4" key="1">
    <citation type="journal article" date="2010" name="Plant Cell">
        <title>The Chlorella variabilis NC64A genome reveals adaptation to photosymbiosis, coevolution with viruses, and cryptic sex.</title>
        <authorList>
            <person name="Blanc G."/>
            <person name="Duncan G."/>
            <person name="Agarkova I."/>
            <person name="Borodovsky M."/>
            <person name="Gurnon J."/>
            <person name="Kuo A."/>
            <person name="Lindquist E."/>
            <person name="Lucas S."/>
            <person name="Pangilinan J."/>
            <person name="Polle J."/>
            <person name="Salamov A."/>
            <person name="Terry A."/>
            <person name="Yamada T."/>
            <person name="Dunigan D.D."/>
            <person name="Grigoriev I.V."/>
            <person name="Claverie J.M."/>
            <person name="Van Etten J.L."/>
        </authorList>
    </citation>
    <scope>NUCLEOTIDE SEQUENCE [LARGE SCALE GENOMIC DNA]</scope>
    <source>
        <strain evidence="3 4">NC64A</strain>
    </source>
</reference>
<dbReference type="InterPro" id="IPR029058">
    <property type="entry name" value="AB_hydrolase_fold"/>
</dbReference>
<evidence type="ECO:0000256" key="1">
    <source>
        <dbReference type="SAM" id="SignalP"/>
    </source>
</evidence>
<dbReference type="InParanoid" id="E1Z814"/>
<feature type="chain" id="PRO_5003156054" description="Fungal lipase-type domain-containing protein" evidence="1">
    <location>
        <begin position="23"/>
        <end position="582"/>
    </location>
</feature>
<evidence type="ECO:0000313" key="3">
    <source>
        <dbReference type="EMBL" id="EFN58019.1"/>
    </source>
</evidence>
<dbReference type="PANTHER" id="PTHR45856:SF25">
    <property type="entry name" value="FUNGAL LIPASE-LIKE DOMAIN-CONTAINING PROTEIN"/>
    <property type="match status" value="1"/>
</dbReference>
<feature type="signal peptide" evidence="1">
    <location>
        <begin position="1"/>
        <end position="22"/>
    </location>
</feature>
<dbReference type="PANTHER" id="PTHR45856">
    <property type="entry name" value="ALPHA/BETA-HYDROLASES SUPERFAMILY PROTEIN"/>
    <property type="match status" value="1"/>
</dbReference>
<dbReference type="GO" id="GO:0006629">
    <property type="term" value="P:lipid metabolic process"/>
    <property type="evidence" value="ECO:0007669"/>
    <property type="project" value="InterPro"/>
</dbReference>
<gene>
    <name evidence="3" type="ORF">CHLNCDRAFT_142213</name>
</gene>
<dbReference type="GeneID" id="17357417"/>
<dbReference type="AlphaFoldDB" id="E1Z814"/>
<organism evidence="4">
    <name type="scientific">Chlorella variabilis</name>
    <name type="common">Green alga</name>
    <dbReference type="NCBI Taxonomy" id="554065"/>
    <lineage>
        <taxon>Eukaryota</taxon>
        <taxon>Viridiplantae</taxon>
        <taxon>Chlorophyta</taxon>
        <taxon>core chlorophytes</taxon>
        <taxon>Trebouxiophyceae</taxon>
        <taxon>Chlorellales</taxon>
        <taxon>Chlorellaceae</taxon>
        <taxon>Chlorella clade</taxon>
        <taxon>Chlorella</taxon>
    </lineage>
</organism>
<dbReference type="InterPro" id="IPR002921">
    <property type="entry name" value="Fungal_lipase-type"/>
</dbReference>
<proteinExistence type="predicted"/>
<protein>
    <recommendedName>
        <fullName evidence="2">Fungal lipase-type domain-containing protein</fullName>
    </recommendedName>
</protein>
<dbReference type="Proteomes" id="UP000008141">
    <property type="component" value="Unassembled WGS sequence"/>
</dbReference>
<dbReference type="Pfam" id="PF01764">
    <property type="entry name" value="Lipase_3"/>
    <property type="match status" value="1"/>
</dbReference>
<feature type="domain" description="Fungal lipase-type" evidence="2">
    <location>
        <begin position="376"/>
        <end position="536"/>
    </location>
</feature>
<name>E1Z814_CHLVA</name>
<dbReference type="OrthoDB" id="513403at2759"/>
<evidence type="ECO:0000313" key="4">
    <source>
        <dbReference type="Proteomes" id="UP000008141"/>
    </source>
</evidence>
<keyword evidence="4" id="KW-1185">Reference proteome</keyword>
<dbReference type="SUPFAM" id="SSF53474">
    <property type="entry name" value="alpha/beta-Hydrolases"/>
    <property type="match status" value="1"/>
</dbReference>
<sequence>MVQLRALFFALLLSCALRGSSASGRRLAGLFDWFGEDQEQPVAATDPSYVRPIQTYNPMTATTAYALQYVLSGQSGKVPNQTVQLTNGAVQLFSPWEGDLVLVFSTSSGAKAEAATGGKRVPFLQPFVYTAEGPAPVVDAFSSLLSPTGATKGEGPLADAVGAVSGGRELHRIVCTGADPGGAELAALCGPWAALRYPTANADVITFGDSWSPAYNPPFSWAFQQLVTLHYLWPFDLAAIQPNATAADPLLAMAEAVNPFINAETVAQAVAVPSLPSWVPKAYEGWDPEDALGELGPAVNLPEEYQLPESECPPILCKTREALALSCLGFGKDADYGTDVFEDMPHIMMKDPETDGDAVVAWNESSATLYLLFKYTEESEDWLIDAQATQSEDFTTAIAPFSQAPPGDRLSDVVPDVEVHSGFWRQFSSLAVTPVEEGAKSCLLGVPMSALLDAVCNLTGGTTPLRVVSSGFSLGAALSELGGVWAAQLWPGADVTVANQGGPIVGDENFVILAQATFGRAYKYVYRLDEVPSIPPLPDYHQSRSSIWIVEDADGNTNVMLQLLNATRVVVPAWVFNATVAK</sequence>
<accession>E1Z814</accession>
<keyword evidence="1" id="KW-0732">Signal</keyword>
<dbReference type="EMBL" id="GL433838">
    <property type="protein sequence ID" value="EFN58019.1"/>
    <property type="molecule type" value="Genomic_DNA"/>
</dbReference>
<evidence type="ECO:0000259" key="2">
    <source>
        <dbReference type="Pfam" id="PF01764"/>
    </source>
</evidence>
<dbReference type="KEGG" id="cvr:CHLNCDRAFT_142213"/>
<dbReference type="Gene3D" id="3.40.50.1820">
    <property type="entry name" value="alpha/beta hydrolase"/>
    <property type="match status" value="1"/>
</dbReference>